<keyword evidence="2" id="KW-1185">Reference proteome</keyword>
<evidence type="ECO:0000313" key="1">
    <source>
        <dbReference type="EMBL" id="MQY20147.1"/>
    </source>
</evidence>
<gene>
    <name evidence="1" type="ORF">NRB20_32430</name>
</gene>
<dbReference type="EMBL" id="WEGK01000006">
    <property type="protein sequence ID" value="MQY20147.1"/>
    <property type="molecule type" value="Genomic_DNA"/>
</dbReference>
<reference evidence="1 2" key="1">
    <citation type="submission" date="2019-10" db="EMBL/GenBank/DDBJ databases">
        <title>Nocardia macrotermitis sp. nov. and Nocardia aurantia sp. nov., isolated from the gut of fungus growing-termite Macrotermes natalensis.</title>
        <authorList>
            <person name="Benndorf R."/>
            <person name="Schwitalla J."/>
            <person name="Martin K."/>
            <person name="De Beer W."/>
            <person name="Kaster A.-K."/>
            <person name="Vollmers J."/>
            <person name="Poulsen M."/>
            <person name="Beemelmanns C."/>
        </authorList>
    </citation>
    <scope>NUCLEOTIDE SEQUENCE [LARGE SCALE GENOMIC DNA]</scope>
    <source>
        <strain evidence="1 2">RB20</strain>
    </source>
</reference>
<evidence type="ECO:0000313" key="2">
    <source>
        <dbReference type="Proteomes" id="UP000438448"/>
    </source>
</evidence>
<dbReference type="AlphaFoldDB" id="A0A7K0D3A9"/>
<proteinExistence type="predicted"/>
<organism evidence="1 2">
    <name type="scientific">Nocardia macrotermitis</name>
    <dbReference type="NCBI Taxonomy" id="2585198"/>
    <lineage>
        <taxon>Bacteria</taxon>
        <taxon>Bacillati</taxon>
        <taxon>Actinomycetota</taxon>
        <taxon>Actinomycetes</taxon>
        <taxon>Mycobacteriales</taxon>
        <taxon>Nocardiaceae</taxon>
        <taxon>Nocardia</taxon>
    </lineage>
</organism>
<dbReference type="Proteomes" id="UP000438448">
    <property type="component" value="Unassembled WGS sequence"/>
</dbReference>
<comment type="caution">
    <text evidence="1">The sequence shown here is derived from an EMBL/GenBank/DDBJ whole genome shotgun (WGS) entry which is preliminary data.</text>
</comment>
<sequence length="187" mass="19792">MGVLGTIVLIAVTGVVLIVTGGSTRHVVDAGRATVSSPMSQYAAAPEVTSAPTTTAIESDAAAADELRRIADVDRPVVAGQLADRWIPQLSTKRPGLVADGLTWDNIAILREHRELRAKYPGARLLWSGEWSTFSGRDYWITVAGTSFADSAGANSWCDGNGFSADHCFAKLVSSTRPVEGSTVYRG</sequence>
<accession>A0A7K0D3A9</accession>
<protein>
    <submittedName>
        <fullName evidence="1">Uncharacterized protein</fullName>
    </submittedName>
</protein>
<name>A0A7K0D3A9_9NOCA</name>